<dbReference type="AlphaFoldDB" id="A0A381UD89"/>
<evidence type="ECO:0008006" key="4">
    <source>
        <dbReference type="Google" id="ProtNLM"/>
    </source>
</evidence>
<feature type="transmembrane region" description="Helical" evidence="2">
    <location>
        <begin position="350"/>
        <end position="368"/>
    </location>
</feature>
<protein>
    <recommendedName>
        <fullName evidence="4">HupE/UreJ family protein</fullName>
    </recommendedName>
</protein>
<proteinExistence type="predicted"/>
<dbReference type="InterPro" id="IPR032809">
    <property type="entry name" value="Put_HupE_UreJ"/>
</dbReference>
<sequence length="492" mass="54539">MRNILRPNEIPPADQSHRTCARSGDEPLALARRPAVRGRLFMTSGKFLRPGGTLALIAVVAGLMFALPAKQAAHDIPGDVTVQAFVKPEGQRLRLLVRVPLEALSDMAFPTVGPGYLDFETARRRNELNEAAMVWMGQEVRLFENGERLAVPAISAIKVSLPSNRAFETYEGALEHVRGPVLPVGTQLPWQQAVLDVLFDYQITSDQSEFSIRPSLERMGLRVITVLRFLPPGGAERAFELRGDPGLVRLDPRWHQAAWRFVVMGFEHILDGTDHLLFLACLVIPFRRLRSLAVIVTAFTLAHSFTLIASAYDLAPDALWFPPLVETLIAMSIVYMALENIVGANVQRRWAITFVFGLVHGFGFSFALRETLQFAGNHLLTSLLSFNIGVELGQLLVLLLLVPALSLLFRYVVAERVGTIVLSALVAHTSWHWMTERWAVLSQFPITWAAFSRAMFTGAMGWLLLAMLVTGMMWAGYKAMKPGQSSESANAT</sequence>
<feature type="transmembrane region" description="Helical" evidence="2">
    <location>
        <begin position="416"/>
        <end position="434"/>
    </location>
</feature>
<gene>
    <name evidence="3" type="ORF">METZ01_LOCUS79039</name>
</gene>
<accession>A0A381UD89</accession>
<feature type="transmembrane region" description="Helical" evidence="2">
    <location>
        <begin position="292"/>
        <end position="312"/>
    </location>
</feature>
<keyword evidence="2" id="KW-1133">Transmembrane helix</keyword>
<feature type="transmembrane region" description="Helical" evidence="2">
    <location>
        <begin position="388"/>
        <end position="409"/>
    </location>
</feature>
<evidence type="ECO:0000256" key="2">
    <source>
        <dbReference type="SAM" id="Phobius"/>
    </source>
</evidence>
<feature type="transmembrane region" description="Helical" evidence="2">
    <location>
        <begin position="318"/>
        <end position="338"/>
    </location>
</feature>
<feature type="region of interest" description="Disordered" evidence="1">
    <location>
        <begin position="1"/>
        <end position="23"/>
    </location>
</feature>
<evidence type="ECO:0000313" key="3">
    <source>
        <dbReference type="EMBL" id="SVA26185.1"/>
    </source>
</evidence>
<reference evidence="3" key="1">
    <citation type="submission" date="2018-05" db="EMBL/GenBank/DDBJ databases">
        <authorList>
            <person name="Lanie J.A."/>
            <person name="Ng W.-L."/>
            <person name="Kazmierczak K.M."/>
            <person name="Andrzejewski T.M."/>
            <person name="Davidsen T.M."/>
            <person name="Wayne K.J."/>
            <person name="Tettelin H."/>
            <person name="Glass J.I."/>
            <person name="Rusch D."/>
            <person name="Podicherti R."/>
            <person name="Tsui H.-C.T."/>
            <person name="Winkler M.E."/>
        </authorList>
    </citation>
    <scope>NUCLEOTIDE SEQUENCE</scope>
</reference>
<dbReference type="Pfam" id="PF13795">
    <property type="entry name" value="HupE_UreJ_2"/>
    <property type="match status" value="1"/>
</dbReference>
<name>A0A381UD89_9ZZZZ</name>
<dbReference type="EMBL" id="UINC01006214">
    <property type="protein sequence ID" value="SVA26185.1"/>
    <property type="molecule type" value="Genomic_DNA"/>
</dbReference>
<organism evidence="3">
    <name type="scientific">marine metagenome</name>
    <dbReference type="NCBI Taxonomy" id="408172"/>
    <lineage>
        <taxon>unclassified sequences</taxon>
        <taxon>metagenomes</taxon>
        <taxon>ecological metagenomes</taxon>
    </lineage>
</organism>
<evidence type="ECO:0000256" key="1">
    <source>
        <dbReference type="SAM" id="MobiDB-lite"/>
    </source>
</evidence>
<keyword evidence="2" id="KW-0812">Transmembrane</keyword>
<feature type="transmembrane region" description="Helical" evidence="2">
    <location>
        <begin position="47"/>
        <end position="67"/>
    </location>
</feature>
<keyword evidence="2" id="KW-0472">Membrane</keyword>
<feature type="transmembrane region" description="Helical" evidence="2">
    <location>
        <begin position="454"/>
        <end position="477"/>
    </location>
</feature>